<evidence type="ECO:0000256" key="3">
    <source>
        <dbReference type="ARBA" id="ARBA00022630"/>
    </source>
</evidence>
<evidence type="ECO:0000313" key="8">
    <source>
        <dbReference type="Proteomes" id="UP000191144"/>
    </source>
</evidence>
<dbReference type="InterPro" id="IPR006076">
    <property type="entry name" value="FAD-dep_OxRdtase"/>
</dbReference>
<dbReference type="GO" id="GO:0008115">
    <property type="term" value="F:sarcosine oxidase activity"/>
    <property type="evidence" value="ECO:0007669"/>
    <property type="project" value="TreeGrafter"/>
</dbReference>
<gene>
    <name evidence="7" type="ORF">LAME_0A05886G</name>
</gene>
<evidence type="ECO:0000259" key="6">
    <source>
        <dbReference type="Pfam" id="PF01266"/>
    </source>
</evidence>
<protein>
    <submittedName>
        <fullName evidence="7">LAME_0A05886g1_1</fullName>
    </submittedName>
</protein>
<keyword evidence="4" id="KW-0274">FAD</keyword>
<evidence type="ECO:0000256" key="2">
    <source>
        <dbReference type="ARBA" id="ARBA00010989"/>
    </source>
</evidence>
<accession>A0A1G4IPY6</accession>
<dbReference type="EMBL" id="LT598483">
    <property type="protein sequence ID" value="SCU78805.1"/>
    <property type="molecule type" value="Genomic_DNA"/>
</dbReference>
<dbReference type="Gene3D" id="3.30.9.10">
    <property type="entry name" value="D-Amino Acid Oxidase, subunit A, domain 2"/>
    <property type="match status" value="1"/>
</dbReference>
<dbReference type="Pfam" id="PF01266">
    <property type="entry name" value="DAO"/>
    <property type="match status" value="1"/>
</dbReference>
<dbReference type="Gene3D" id="3.50.50.60">
    <property type="entry name" value="FAD/NAD(P)-binding domain"/>
    <property type="match status" value="1"/>
</dbReference>
<keyword evidence="3" id="KW-0285">Flavoprotein</keyword>
<dbReference type="OrthoDB" id="2219495at2759"/>
<keyword evidence="5" id="KW-0560">Oxidoreductase</keyword>
<dbReference type="Proteomes" id="UP000191144">
    <property type="component" value="Chromosome A"/>
</dbReference>
<dbReference type="GO" id="GO:0050660">
    <property type="term" value="F:flavin adenine dinucleotide binding"/>
    <property type="evidence" value="ECO:0007669"/>
    <property type="project" value="InterPro"/>
</dbReference>
<keyword evidence="8" id="KW-1185">Reference proteome</keyword>
<dbReference type="InterPro" id="IPR036188">
    <property type="entry name" value="FAD/NAD-bd_sf"/>
</dbReference>
<comment type="cofactor">
    <cofactor evidence="1">
        <name>FAD</name>
        <dbReference type="ChEBI" id="CHEBI:57692"/>
    </cofactor>
</comment>
<reference evidence="8" key="1">
    <citation type="submission" date="2016-03" db="EMBL/GenBank/DDBJ databases">
        <authorList>
            <person name="Devillers Hugo."/>
        </authorList>
    </citation>
    <scope>NUCLEOTIDE SEQUENCE [LARGE SCALE GENOMIC DNA]</scope>
</reference>
<dbReference type="PANTHER" id="PTHR10961:SF46">
    <property type="entry name" value="PEROXISOMAL SARCOSINE OXIDASE"/>
    <property type="match status" value="1"/>
</dbReference>
<dbReference type="SUPFAM" id="SSF51905">
    <property type="entry name" value="FAD/NAD(P)-binding domain"/>
    <property type="match status" value="1"/>
</dbReference>
<dbReference type="AlphaFoldDB" id="A0A1G4IPY6"/>
<evidence type="ECO:0000256" key="4">
    <source>
        <dbReference type="ARBA" id="ARBA00022827"/>
    </source>
</evidence>
<proteinExistence type="inferred from homology"/>
<comment type="similarity">
    <text evidence="2">Belongs to the MSOX/MTOX family.</text>
</comment>
<evidence type="ECO:0000256" key="5">
    <source>
        <dbReference type="ARBA" id="ARBA00023002"/>
    </source>
</evidence>
<name>A0A1G4IPY6_9SACH</name>
<evidence type="ECO:0000313" key="7">
    <source>
        <dbReference type="EMBL" id="SCU78805.1"/>
    </source>
</evidence>
<dbReference type="InterPro" id="IPR045170">
    <property type="entry name" value="MTOX"/>
</dbReference>
<dbReference type="PANTHER" id="PTHR10961">
    <property type="entry name" value="PEROXISOMAL SARCOSINE OXIDASE"/>
    <property type="match status" value="1"/>
</dbReference>
<sequence length="424" mass="47117">MSDIIIVGGGVFGLSTAAHFARSHTVTVIDKFTIPSPLSASTDYNKIVRLEYNDEVYANMAVEAMEYWQGKGNTVLPPGLLQDSYSHCGRISVVPPKSSPRYGFEIESLKLLRERFGRCDAVAEFSDDLTCGGMFPEFKSSHGQGTFRFNPDCGIGLAAKSLLTLKRHCESLGVSFLENDGVACIDGGDERVKITLASGKELFAQRALVACGANTSTVVNLNGSVKSTGLYVGHIQLSVEEFEKYKNIPVVFDPTMGYFFPPDRETRLLKLCASASSTYDKASGGLLPRYQHLEPDTVKSIPVQSVAQIRTLIHEYLPELEFDSQGQLREVKDCKICWISDTSNSDFIIDEVPSKPNVFVSCGDSGHGYKFLPNIGSYIKARMDRNLSPQLASKWALRESHWTTQTIPWRVEHKRKHIDEIEWH</sequence>
<feature type="domain" description="FAD dependent oxidoreductase" evidence="6">
    <location>
        <begin position="3"/>
        <end position="379"/>
    </location>
</feature>
<organism evidence="7 8">
    <name type="scientific">Lachancea meyersii CBS 8951</name>
    <dbReference type="NCBI Taxonomy" id="1266667"/>
    <lineage>
        <taxon>Eukaryota</taxon>
        <taxon>Fungi</taxon>
        <taxon>Dikarya</taxon>
        <taxon>Ascomycota</taxon>
        <taxon>Saccharomycotina</taxon>
        <taxon>Saccharomycetes</taxon>
        <taxon>Saccharomycetales</taxon>
        <taxon>Saccharomycetaceae</taxon>
        <taxon>Lachancea</taxon>
    </lineage>
</organism>
<evidence type="ECO:0000256" key="1">
    <source>
        <dbReference type="ARBA" id="ARBA00001974"/>
    </source>
</evidence>